<sequence length="138" mass="14270">MPSLSGISSVILTNAFLQIALSNSRLVCFLLGGKGGILYTLSTAGSAGVERRSTLLPFCRSIFTVVGRSTLFPSCRSISRSSSNSSSSSSRSIVAFSASSVLDRPFSQEVSDSGLGLSRIIGCDLLSPVFSTSAGFSA</sequence>
<gene>
    <name evidence="1" type="ORF">F2Q68_00015936</name>
</gene>
<dbReference type="Proteomes" id="UP000712281">
    <property type="component" value="Unassembled WGS sequence"/>
</dbReference>
<dbReference type="EMBL" id="QGKW02001940">
    <property type="protein sequence ID" value="KAF2556742.1"/>
    <property type="molecule type" value="Genomic_DNA"/>
</dbReference>
<name>A0A8S9HK05_BRACR</name>
<comment type="caution">
    <text evidence="1">The sequence shown here is derived from an EMBL/GenBank/DDBJ whole genome shotgun (WGS) entry which is preliminary data.</text>
</comment>
<organism evidence="1 2">
    <name type="scientific">Brassica cretica</name>
    <name type="common">Mustard</name>
    <dbReference type="NCBI Taxonomy" id="69181"/>
    <lineage>
        <taxon>Eukaryota</taxon>
        <taxon>Viridiplantae</taxon>
        <taxon>Streptophyta</taxon>
        <taxon>Embryophyta</taxon>
        <taxon>Tracheophyta</taxon>
        <taxon>Spermatophyta</taxon>
        <taxon>Magnoliopsida</taxon>
        <taxon>eudicotyledons</taxon>
        <taxon>Gunneridae</taxon>
        <taxon>Pentapetalae</taxon>
        <taxon>rosids</taxon>
        <taxon>malvids</taxon>
        <taxon>Brassicales</taxon>
        <taxon>Brassicaceae</taxon>
        <taxon>Brassiceae</taxon>
        <taxon>Brassica</taxon>
    </lineage>
</organism>
<proteinExistence type="predicted"/>
<reference evidence="1" key="1">
    <citation type="submission" date="2019-12" db="EMBL/GenBank/DDBJ databases">
        <title>Genome sequencing and annotation of Brassica cretica.</title>
        <authorList>
            <person name="Studholme D.J."/>
            <person name="Sarris P.F."/>
        </authorList>
    </citation>
    <scope>NUCLEOTIDE SEQUENCE</scope>
    <source>
        <strain evidence="1">PFS-001/15</strain>
        <tissue evidence="1">Leaf</tissue>
    </source>
</reference>
<evidence type="ECO:0000313" key="2">
    <source>
        <dbReference type="Proteomes" id="UP000712281"/>
    </source>
</evidence>
<accession>A0A8S9HK05</accession>
<dbReference type="AlphaFoldDB" id="A0A8S9HK05"/>
<evidence type="ECO:0000313" key="1">
    <source>
        <dbReference type="EMBL" id="KAF2556742.1"/>
    </source>
</evidence>
<protein>
    <submittedName>
        <fullName evidence="1">Uncharacterized protein</fullName>
    </submittedName>
</protein>